<proteinExistence type="predicted"/>
<dbReference type="AlphaFoldDB" id="A0A0J6Y286"/>
<accession>A0A0J6Y286</accession>
<protein>
    <submittedName>
        <fullName evidence="1">Uncharacterized protein</fullName>
    </submittedName>
</protein>
<dbReference type="EMBL" id="DS028093">
    <property type="protein sequence ID" value="KMP01825.1"/>
    <property type="molecule type" value="Genomic_DNA"/>
</dbReference>
<organism evidence="1 2">
    <name type="scientific">Coccidioides immitis RMSCC 2394</name>
    <dbReference type="NCBI Taxonomy" id="404692"/>
    <lineage>
        <taxon>Eukaryota</taxon>
        <taxon>Fungi</taxon>
        <taxon>Dikarya</taxon>
        <taxon>Ascomycota</taxon>
        <taxon>Pezizomycotina</taxon>
        <taxon>Eurotiomycetes</taxon>
        <taxon>Eurotiomycetidae</taxon>
        <taxon>Onygenales</taxon>
        <taxon>Onygenaceae</taxon>
        <taxon>Coccidioides</taxon>
    </lineage>
</organism>
<evidence type="ECO:0000313" key="2">
    <source>
        <dbReference type="Proteomes" id="UP000054565"/>
    </source>
</evidence>
<name>A0A0J6Y286_COCIT</name>
<dbReference type="Proteomes" id="UP000054565">
    <property type="component" value="Unassembled WGS sequence"/>
</dbReference>
<sequence length="155" mass="18032">MDIEPASAPLPSRDIYQMNGCLQASDCSRWTDWHPKYQGEHSRSRNSDQILCWLPSSHKIRAVYSLWDNRHGQHRRQYPYLQWLPPLPPNPTPLFEPIMANDVLGIWECVKNEKWIQLFEFHAEEAAGSKYKGYLARVEKPRSVSYESGSGVCRT</sequence>
<reference evidence="2" key="1">
    <citation type="journal article" date="2010" name="Genome Res.">
        <title>Population genomic sequencing of Coccidioides fungi reveals recent hybridization and transposon control.</title>
        <authorList>
            <person name="Neafsey D.E."/>
            <person name="Barker B.M."/>
            <person name="Sharpton T.J."/>
            <person name="Stajich J.E."/>
            <person name="Park D.J."/>
            <person name="Whiston E."/>
            <person name="Hung C.-Y."/>
            <person name="McMahan C."/>
            <person name="White J."/>
            <person name="Sykes S."/>
            <person name="Heiman D."/>
            <person name="Young S."/>
            <person name="Zeng Q."/>
            <person name="Abouelleil A."/>
            <person name="Aftuck L."/>
            <person name="Bessette D."/>
            <person name="Brown A."/>
            <person name="FitzGerald M."/>
            <person name="Lui A."/>
            <person name="Macdonald J.P."/>
            <person name="Priest M."/>
            <person name="Orbach M.J."/>
            <person name="Galgiani J.N."/>
            <person name="Kirkland T.N."/>
            <person name="Cole G.T."/>
            <person name="Birren B.W."/>
            <person name="Henn M.R."/>
            <person name="Taylor J.W."/>
            <person name="Rounsley S.D."/>
        </authorList>
    </citation>
    <scope>NUCLEOTIDE SEQUENCE [LARGE SCALE GENOMIC DNA]</scope>
    <source>
        <strain evidence="2">RMSCC 2394</strain>
    </source>
</reference>
<evidence type="ECO:0000313" key="1">
    <source>
        <dbReference type="EMBL" id="KMP01825.1"/>
    </source>
</evidence>
<gene>
    <name evidence="1" type="ORF">CIRG_01964</name>
</gene>